<evidence type="ECO:0000259" key="10">
    <source>
        <dbReference type="SMART" id="SM00829"/>
    </source>
</evidence>
<evidence type="ECO:0000256" key="5">
    <source>
        <dbReference type="ARBA" id="ARBA00022833"/>
    </source>
</evidence>
<feature type="domain" description="Enoyl reductase (ER)" evidence="10">
    <location>
        <begin position="7"/>
        <end position="338"/>
    </location>
</feature>
<dbReference type="Proteomes" id="UP000275225">
    <property type="component" value="Unassembled WGS sequence"/>
</dbReference>
<evidence type="ECO:0000256" key="4">
    <source>
        <dbReference type="ARBA" id="ARBA00022723"/>
    </source>
</evidence>
<gene>
    <name evidence="11" type="ORF">EHW97_04315</name>
</gene>
<dbReference type="InterPro" id="IPR011032">
    <property type="entry name" value="GroES-like_sf"/>
</dbReference>
<organism evidence="11 12">
    <name type="scientific">Aeromicrobium camelliae</name>
    <dbReference type="NCBI Taxonomy" id="1538144"/>
    <lineage>
        <taxon>Bacteria</taxon>
        <taxon>Bacillati</taxon>
        <taxon>Actinomycetota</taxon>
        <taxon>Actinomycetes</taxon>
        <taxon>Propionibacteriales</taxon>
        <taxon>Nocardioidaceae</taxon>
        <taxon>Aeromicrobium</taxon>
    </lineage>
</organism>
<dbReference type="PANTHER" id="PTHR42940">
    <property type="entry name" value="ALCOHOL DEHYDROGENASE 1-RELATED"/>
    <property type="match status" value="1"/>
</dbReference>
<evidence type="ECO:0000313" key="11">
    <source>
        <dbReference type="EMBL" id="RQN08934.1"/>
    </source>
</evidence>
<protein>
    <recommendedName>
        <fullName evidence="3">alcohol dehydrogenase</fullName>
        <ecNumber evidence="3">1.1.1.1</ecNumber>
    </recommendedName>
</protein>
<dbReference type="OrthoDB" id="9797931at2"/>
<name>A0A3N6YGN0_9ACTN</name>
<dbReference type="AlphaFoldDB" id="A0A3N6YGN0"/>
<evidence type="ECO:0000256" key="2">
    <source>
        <dbReference type="ARBA" id="ARBA00008072"/>
    </source>
</evidence>
<keyword evidence="4 9" id="KW-0479">Metal-binding</keyword>
<dbReference type="PANTHER" id="PTHR42940:SF8">
    <property type="entry name" value="VACUOLAR PROTEIN SORTING-ASSOCIATED PROTEIN 11"/>
    <property type="match status" value="1"/>
</dbReference>
<proteinExistence type="inferred from homology"/>
<comment type="catalytic activity">
    <reaction evidence="8">
        <text>a primary alcohol + NAD(+) = an aldehyde + NADH + H(+)</text>
        <dbReference type="Rhea" id="RHEA:10736"/>
        <dbReference type="ChEBI" id="CHEBI:15378"/>
        <dbReference type="ChEBI" id="CHEBI:15734"/>
        <dbReference type="ChEBI" id="CHEBI:17478"/>
        <dbReference type="ChEBI" id="CHEBI:57540"/>
        <dbReference type="ChEBI" id="CHEBI:57945"/>
        <dbReference type="EC" id="1.1.1.1"/>
    </reaction>
</comment>
<evidence type="ECO:0000256" key="3">
    <source>
        <dbReference type="ARBA" id="ARBA00013190"/>
    </source>
</evidence>
<dbReference type="RefSeq" id="WP_124235942.1">
    <property type="nucleotide sequence ID" value="NZ_JBHUFI010000001.1"/>
</dbReference>
<dbReference type="Pfam" id="PF00107">
    <property type="entry name" value="ADH_zinc_N"/>
    <property type="match status" value="1"/>
</dbReference>
<dbReference type="SUPFAM" id="SSF50129">
    <property type="entry name" value="GroES-like"/>
    <property type="match status" value="1"/>
</dbReference>
<evidence type="ECO:0000256" key="8">
    <source>
        <dbReference type="ARBA" id="ARBA00049243"/>
    </source>
</evidence>
<comment type="catalytic activity">
    <reaction evidence="7">
        <text>a secondary alcohol + NAD(+) = a ketone + NADH + H(+)</text>
        <dbReference type="Rhea" id="RHEA:10740"/>
        <dbReference type="ChEBI" id="CHEBI:15378"/>
        <dbReference type="ChEBI" id="CHEBI:17087"/>
        <dbReference type="ChEBI" id="CHEBI:35681"/>
        <dbReference type="ChEBI" id="CHEBI:57540"/>
        <dbReference type="ChEBI" id="CHEBI:57945"/>
        <dbReference type="EC" id="1.1.1.1"/>
    </reaction>
</comment>
<dbReference type="InterPro" id="IPR013154">
    <property type="entry name" value="ADH-like_N"/>
</dbReference>
<dbReference type="PROSITE" id="PS00059">
    <property type="entry name" value="ADH_ZINC"/>
    <property type="match status" value="1"/>
</dbReference>
<evidence type="ECO:0000256" key="9">
    <source>
        <dbReference type="RuleBase" id="RU361277"/>
    </source>
</evidence>
<keyword evidence="6" id="KW-0560">Oxidoreductase</keyword>
<comment type="caution">
    <text evidence="11">The sequence shown here is derived from an EMBL/GenBank/DDBJ whole genome shotgun (WGS) entry which is preliminary data.</text>
</comment>
<dbReference type="EC" id="1.1.1.1" evidence="3"/>
<accession>A0A3N6YGN0</accession>
<comment type="similarity">
    <text evidence="2 9">Belongs to the zinc-containing alcohol dehydrogenase family.</text>
</comment>
<keyword evidence="5 9" id="KW-0862">Zinc</keyword>
<dbReference type="InterPro" id="IPR013149">
    <property type="entry name" value="ADH-like_C"/>
</dbReference>
<comment type="cofactor">
    <cofactor evidence="1 9">
        <name>Zn(2+)</name>
        <dbReference type="ChEBI" id="CHEBI:29105"/>
    </cofactor>
</comment>
<dbReference type="EMBL" id="RQJX01000004">
    <property type="protein sequence ID" value="RQN08934.1"/>
    <property type="molecule type" value="Genomic_DNA"/>
</dbReference>
<dbReference type="Pfam" id="PF08240">
    <property type="entry name" value="ADH_N"/>
    <property type="match status" value="1"/>
</dbReference>
<evidence type="ECO:0000313" key="12">
    <source>
        <dbReference type="Proteomes" id="UP000275225"/>
    </source>
</evidence>
<reference evidence="11 12" key="1">
    <citation type="submission" date="2018-11" db="EMBL/GenBank/DDBJ databases">
        <authorList>
            <person name="Li F."/>
        </authorList>
    </citation>
    <scope>NUCLEOTIDE SEQUENCE [LARGE SCALE GENOMIC DNA]</scope>
    <source>
        <strain evidence="11 12">YS17T</strain>
    </source>
</reference>
<dbReference type="SMART" id="SM00829">
    <property type="entry name" value="PKS_ER"/>
    <property type="match status" value="1"/>
</dbReference>
<dbReference type="InterPro" id="IPR036291">
    <property type="entry name" value="NAD(P)-bd_dom_sf"/>
</dbReference>
<dbReference type="Gene3D" id="3.40.50.720">
    <property type="entry name" value="NAD(P)-binding Rossmann-like Domain"/>
    <property type="match status" value="1"/>
</dbReference>
<evidence type="ECO:0000256" key="6">
    <source>
        <dbReference type="ARBA" id="ARBA00023002"/>
    </source>
</evidence>
<dbReference type="InterPro" id="IPR020843">
    <property type="entry name" value="ER"/>
</dbReference>
<dbReference type="SUPFAM" id="SSF51735">
    <property type="entry name" value="NAD(P)-binding Rossmann-fold domains"/>
    <property type="match status" value="1"/>
</dbReference>
<dbReference type="GO" id="GO:0004022">
    <property type="term" value="F:alcohol dehydrogenase (NAD+) activity"/>
    <property type="evidence" value="ECO:0007669"/>
    <property type="project" value="UniProtKB-EC"/>
</dbReference>
<keyword evidence="12" id="KW-1185">Reference proteome</keyword>
<sequence length="349" mass="36167">MRAFVLGREGGGFRDVPDPQAAPGHAIVQTSAAGLCHSDLTLVSRAPGQHPFSLPVVLGHELAGVVVEVGAGAGEVQVGDPVVGYGPRGCGRCSRCSAGAENYCHGRATSFPLGLGSDGALAEFVAVPASHLVPAAGLPPAQAAVMTDAGLTALHALNRAFAMIGRPPLGLVVVVIGVGGLGHLAVRLAKLRGATVIAVDREEDARTLARRQGADQVLGGEGTAEEIRDLTHGRLADVVLDFVAHHSTLELARAVLARDGVVSIVGVGADRLAVGMHALPLGARTDLPFWGTRPELHQVLELARSGEVEAVVEELPFEQTPEAYRRLAEGDIRGRAVVRMRADDPARGR</sequence>
<evidence type="ECO:0000256" key="7">
    <source>
        <dbReference type="ARBA" id="ARBA00049164"/>
    </source>
</evidence>
<dbReference type="GO" id="GO:0005737">
    <property type="term" value="C:cytoplasm"/>
    <property type="evidence" value="ECO:0007669"/>
    <property type="project" value="TreeGrafter"/>
</dbReference>
<dbReference type="Gene3D" id="3.90.180.10">
    <property type="entry name" value="Medium-chain alcohol dehydrogenases, catalytic domain"/>
    <property type="match status" value="1"/>
</dbReference>
<evidence type="ECO:0000256" key="1">
    <source>
        <dbReference type="ARBA" id="ARBA00001947"/>
    </source>
</evidence>
<dbReference type="GO" id="GO:0008270">
    <property type="term" value="F:zinc ion binding"/>
    <property type="evidence" value="ECO:0007669"/>
    <property type="project" value="InterPro"/>
</dbReference>
<dbReference type="InterPro" id="IPR002328">
    <property type="entry name" value="ADH_Zn_CS"/>
</dbReference>